<dbReference type="InterPro" id="IPR006175">
    <property type="entry name" value="YjgF/YER057c/UK114"/>
</dbReference>
<dbReference type="OrthoDB" id="309640at2759"/>
<evidence type="ECO:0000313" key="2">
    <source>
        <dbReference type="Proteomes" id="UP000272025"/>
    </source>
</evidence>
<keyword evidence="2" id="KW-1185">Reference proteome</keyword>
<proteinExistence type="predicted"/>
<accession>A0A3N2Q7V7</accession>
<dbReference type="STRING" id="1314773.A0A3N2Q7V7"/>
<dbReference type="Proteomes" id="UP000272025">
    <property type="component" value="Unassembled WGS sequence"/>
</dbReference>
<gene>
    <name evidence="1" type="ORF">SODALDRAFT_336433</name>
</gene>
<evidence type="ECO:0000313" key="1">
    <source>
        <dbReference type="EMBL" id="ROT42854.1"/>
    </source>
</evidence>
<sequence length="139" mass="15342">MSHLTYFAYPDHGVHLQEAMHYSQAVRVGDRIECAGQCGWDAKTGKVPEDPEEEVANAFKNVDLNLRWAGGKGWSQVYKVRLYVTDLSDEFIGVFLKHLREAVPDHKPILTGVKVASLASPDTRLEVEVSAHVPGVDGA</sequence>
<name>A0A3N2Q7V7_SODAK</name>
<protein>
    <submittedName>
        <fullName evidence="1">Endoribonuclease L-PSP</fullName>
    </submittedName>
</protein>
<organism evidence="1 2">
    <name type="scientific">Sodiomyces alkalinus (strain CBS 110278 / VKM F-3762 / F11)</name>
    <name type="common">Alkaliphilic filamentous fungus</name>
    <dbReference type="NCBI Taxonomy" id="1314773"/>
    <lineage>
        <taxon>Eukaryota</taxon>
        <taxon>Fungi</taxon>
        <taxon>Dikarya</taxon>
        <taxon>Ascomycota</taxon>
        <taxon>Pezizomycotina</taxon>
        <taxon>Sordariomycetes</taxon>
        <taxon>Hypocreomycetidae</taxon>
        <taxon>Glomerellales</taxon>
        <taxon>Plectosphaerellaceae</taxon>
        <taxon>Sodiomyces</taxon>
    </lineage>
</organism>
<dbReference type="Gene3D" id="3.30.1330.40">
    <property type="entry name" value="RutC-like"/>
    <property type="match status" value="1"/>
</dbReference>
<reference evidence="1 2" key="1">
    <citation type="journal article" date="2018" name="Mol. Ecol.">
        <title>The obligate alkalophilic soda-lake fungus Sodiomyces alkalinus has shifted to a protein diet.</title>
        <authorList>
            <person name="Grum-Grzhimaylo A.A."/>
            <person name="Falkoski D.L."/>
            <person name="van den Heuvel J."/>
            <person name="Valero-Jimenez C.A."/>
            <person name="Min B."/>
            <person name="Choi I.G."/>
            <person name="Lipzen A."/>
            <person name="Daum C.G."/>
            <person name="Aanen D.K."/>
            <person name="Tsang A."/>
            <person name="Henrissat B."/>
            <person name="Bilanenko E.N."/>
            <person name="de Vries R.P."/>
            <person name="van Kan J.A.L."/>
            <person name="Grigoriev I.V."/>
            <person name="Debets A.J.M."/>
        </authorList>
    </citation>
    <scope>NUCLEOTIDE SEQUENCE [LARGE SCALE GENOMIC DNA]</scope>
    <source>
        <strain evidence="1 2">F11</strain>
    </source>
</reference>
<dbReference type="PANTHER" id="PTHR43857">
    <property type="entry name" value="BLR7761 PROTEIN"/>
    <property type="match status" value="1"/>
</dbReference>
<dbReference type="SUPFAM" id="SSF55298">
    <property type="entry name" value="YjgF-like"/>
    <property type="match status" value="1"/>
</dbReference>
<dbReference type="PANTHER" id="PTHR43857:SF1">
    <property type="entry name" value="YJGH FAMILY PROTEIN"/>
    <property type="match status" value="1"/>
</dbReference>
<dbReference type="RefSeq" id="XP_028470660.1">
    <property type="nucleotide sequence ID" value="XM_028612593.1"/>
</dbReference>
<dbReference type="InterPro" id="IPR035959">
    <property type="entry name" value="RutC-like_sf"/>
</dbReference>
<dbReference type="AlphaFoldDB" id="A0A3N2Q7V7"/>
<dbReference type="Pfam" id="PF01042">
    <property type="entry name" value="Ribonuc_L-PSP"/>
    <property type="match status" value="1"/>
</dbReference>
<dbReference type="GeneID" id="39581071"/>
<dbReference type="EMBL" id="ML119051">
    <property type="protein sequence ID" value="ROT42854.1"/>
    <property type="molecule type" value="Genomic_DNA"/>
</dbReference>